<dbReference type="PROSITE" id="PS50090">
    <property type="entry name" value="MYB_LIKE"/>
    <property type="match status" value="2"/>
</dbReference>
<evidence type="ECO:0000313" key="4">
    <source>
        <dbReference type="Proteomes" id="UP001165060"/>
    </source>
</evidence>
<dbReference type="SMART" id="SM00717">
    <property type="entry name" value="SANT"/>
    <property type="match status" value="2"/>
</dbReference>
<gene>
    <name evidence="3" type="ORF">TeGR_g7722</name>
</gene>
<feature type="domain" description="Myb-like" evidence="2">
    <location>
        <begin position="227"/>
        <end position="290"/>
    </location>
</feature>
<keyword evidence="4" id="KW-1185">Reference proteome</keyword>
<dbReference type="InterPro" id="IPR001005">
    <property type="entry name" value="SANT/Myb"/>
</dbReference>
<evidence type="ECO:0000256" key="1">
    <source>
        <dbReference type="SAM" id="MobiDB-lite"/>
    </source>
</evidence>
<feature type="compositionally biased region" description="Pro residues" evidence="1">
    <location>
        <begin position="158"/>
        <end position="175"/>
    </location>
</feature>
<reference evidence="3 4" key="1">
    <citation type="journal article" date="2023" name="Commun. Biol.">
        <title>Genome analysis of Parmales, the sister group of diatoms, reveals the evolutionary specialization of diatoms from phago-mixotrophs to photoautotrophs.</title>
        <authorList>
            <person name="Ban H."/>
            <person name="Sato S."/>
            <person name="Yoshikawa S."/>
            <person name="Yamada K."/>
            <person name="Nakamura Y."/>
            <person name="Ichinomiya M."/>
            <person name="Sato N."/>
            <person name="Blanc-Mathieu R."/>
            <person name="Endo H."/>
            <person name="Kuwata A."/>
            <person name="Ogata H."/>
        </authorList>
    </citation>
    <scope>NUCLEOTIDE SEQUENCE [LARGE SCALE GENOMIC DNA]</scope>
</reference>
<accession>A0ABQ6N6H9</accession>
<dbReference type="EMBL" id="BRYB01002213">
    <property type="protein sequence ID" value="GMI41345.1"/>
    <property type="molecule type" value="Genomic_DNA"/>
</dbReference>
<comment type="caution">
    <text evidence="3">The sequence shown here is derived from an EMBL/GenBank/DDBJ whole genome shotgun (WGS) entry which is preliminary data.</text>
</comment>
<dbReference type="InterPro" id="IPR050560">
    <property type="entry name" value="MYB_TF"/>
</dbReference>
<proteinExistence type="predicted"/>
<dbReference type="SUPFAM" id="SSF46689">
    <property type="entry name" value="Homeodomain-like"/>
    <property type="match status" value="2"/>
</dbReference>
<dbReference type="Gene3D" id="1.10.10.60">
    <property type="entry name" value="Homeodomain-like"/>
    <property type="match status" value="2"/>
</dbReference>
<sequence>MTISNLAGYTSASFSLHGSAGGALAGPPALQPGDLATAQPSWVVEQGGERAWSAAEDRLLSGLMVSHGTDVSWAFLVGEMGGARTEEEVCGRWNGVLQPGMERESREMGRHFAPSGSGEAGVAGAAGWYGGYVQAQGSGYDTDPYAGGVGYATAKSHTPPPPASASPSPSPPRMPPRINLRVGAGRSPSPSPPRGPVNALDMAAKLAASDGQLVPTKPRAKQRSQHRPKQDTKGWSPAEDSLIRGFVSKWYKANPKEGEFSSWTRLSEHLNGEGYERAGKQCRERYRNLLDPTVNTAPFSDSEDKRLYELEAFHGKKWSFDVKLDLASGGAVCFELGLT</sequence>
<feature type="region of interest" description="Disordered" evidence="1">
    <location>
        <begin position="151"/>
        <end position="238"/>
    </location>
</feature>
<dbReference type="PANTHER" id="PTHR45614">
    <property type="entry name" value="MYB PROTEIN-RELATED"/>
    <property type="match status" value="1"/>
</dbReference>
<dbReference type="CDD" id="cd00167">
    <property type="entry name" value="SANT"/>
    <property type="match status" value="1"/>
</dbReference>
<feature type="compositionally biased region" description="Basic residues" evidence="1">
    <location>
        <begin position="218"/>
        <end position="227"/>
    </location>
</feature>
<protein>
    <recommendedName>
        <fullName evidence="2">Myb-like domain-containing protein</fullName>
    </recommendedName>
</protein>
<name>A0ABQ6N6H9_9STRA</name>
<evidence type="ECO:0000259" key="2">
    <source>
        <dbReference type="PROSITE" id="PS50090"/>
    </source>
</evidence>
<feature type="domain" description="Myb-like" evidence="2">
    <location>
        <begin position="52"/>
        <end position="97"/>
    </location>
</feature>
<evidence type="ECO:0000313" key="3">
    <source>
        <dbReference type="EMBL" id="GMI41345.1"/>
    </source>
</evidence>
<dbReference type="Pfam" id="PF13921">
    <property type="entry name" value="Myb_DNA-bind_6"/>
    <property type="match status" value="1"/>
</dbReference>
<organism evidence="3 4">
    <name type="scientific">Tetraparma gracilis</name>
    <dbReference type="NCBI Taxonomy" id="2962635"/>
    <lineage>
        <taxon>Eukaryota</taxon>
        <taxon>Sar</taxon>
        <taxon>Stramenopiles</taxon>
        <taxon>Ochrophyta</taxon>
        <taxon>Bolidophyceae</taxon>
        <taxon>Parmales</taxon>
        <taxon>Triparmaceae</taxon>
        <taxon>Tetraparma</taxon>
    </lineage>
</organism>
<dbReference type="InterPro" id="IPR009057">
    <property type="entry name" value="Homeodomain-like_sf"/>
</dbReference>
<dbReference type="Proteomes" id="UP001165060">
    <property type="component" value="Unassembled WGS sequence"/>
</dbReference>